<feature type="transmembrane region" description="Helical" evidence="8">
    <location>
        <begin position="132"/>
        <end position="159"/>
    </location>
</feature>
<dbReference type="SUPFAM" id="SSF103473">
    <property type="entry name" value="MFS general substrate transporter"/>
    <property type="match status" value="1"/>
</dbReference>
<dbReference type="Proteomes" id="UP000710440">
    <property type="component" value="Unassembled WGS sequence"/>
</dbReference>
<dbReference type="GO" id="GO:0005886">
    <property type="term" value="C:plasma membrane"/>
    <property type="evidence" value="ECO:0007669"/>
    <property type="project" value="TreeGrafter"/>
</dbReference>
<dbReference type="PANTHER" id="PTHR23501">
    <property type="entry name" value="MAJOR FACILITATOR SUPERFAMILY"/>
    <property type="match status" value="1"/>
</dbReference>
<evidence type="ECO:0000256" key="5">
    <source>
        <dbReference type="ARBA" id="ARBA00022989"/>
    </source>
</evidence>
<keyword evidence="11" id="KW-1185">Reference proteome</keyword>
<gene>
    <name evidence="10" type="ORF">Aspvir_000022</name>
</gene>
<dbReference type="InterPro" id="IPR020846">
    <property type="entry name" value="MFS_dom"/>
</dbReference>
<feature type="transmembrane region" description="Helical" evidence="8">
    <location>
        <begin position="106"/>
        <end position="126"/>
    </location>
</feature>
<dbReference type="Pfam" id="PF07690">
    <property type="entry name" value="MFS_1"/>
    <property type="match status" value="1"/>
</dbReference>
<evidence type="ECO:0000256" key="4">
    <source>
        <dbReference type="ARBA" id="ARBA00022692"/>
    </source>
</evidence>
<dbReference type="PROSITE" id="PS50850">
    <property type="entry name" value="MFS"/>
    <property type="match status" value="1"/>
</dbReference>
<keyword evidence="3" id="KW-0813">Transport</keyword>
<feature type="transmembrane region" description="Helical" evidence="8">
    <location>
        <begin position="76"/>
        <end position="94"/>
    </location>
</feature>
<evidence type="ECO:0000256" key="6">
    <source>
        <dbReference type="ARBA" id="ARBA00023136"/>
    </source>
</evidence>
<keyword evidence="6 8" id="KW-0472">Membrane</keyword>
<organism evidence="10 11">
    <name type="scientific">Aspergillus viridinutans</name>
    <dbReference type="NCBI Taxonomy" id="75553"/>
    <lineage>
        <taxon>Eukaryota</taxon>
        <taxon>Fungi</taxon>
        <taxon>Dikarya</taxon>
        <taxon>Ascomycota</taxon>
        <taxon>Pezizomycotina</taxon>
        <taxon>Eurotiomycetes</taxon>
        <taxon>Eurotiomycetidae</taxon>
        <taxon>Eurotiales</taxon>
        <taxon>Aspergillaceae</taxon>
        <taxon>Aspergillus</taxon>
        <taxon>Aspergillus subgen. Fumigati</taxon>
    </lineage>
</organism>
<feature type="transmembrane region" description="Helical" evidence="8">
    <location>
        <begin position="39"/>
        <end position="64"/>
    </location>
</feature>
<dbReference type="AlphaFoldDB" id="A0A9P3BRP5"/>
<feature type="domain" description="Major facilitator superfamily (MFS) profile" evidence="9">
    <location>
        <begin position="42"/>
        <end position="161"/>
    </location>
</feature>
<dbReference type="GeneID" id="66928004"/>
<comment type="similarity">
    <text evidence="2">Belongs to the major facilitator superfamily.</text>
</comment>
<evidence type="ECO:0000259" key="9">
    <source>
        <dbReference type="PROSITE" id="PS50850"/>
    </source>
</evidence>
<keyword evidence="5 8" id="KW-1133">Transmembrane helix</keyword>
<dbReference type="InterPro" id="IPR005829">
    <property type="entry name" value="Sugar_transporter_CS"/>
</dbReference>
<keyword evidence="7" id="KW-0325">Glycoprotein</keyword>
<evidence type="ECO:0000256" key="2">
    <source>
        <dbReference type="ARBA" id="ARBA00008335"/>
    </source>
</evidence>
<dbReference type="OrthoDB" id="10021397at2759"/>
<dbReference type="InterPro" id="IPR036259">
    <property type="entry name" value="MFS_trans_sf"/>
</dbReference>
<sequence>MAESGPEVRIPQAIFKKHDEPLVSPLDPPPQRQHRGWRLWAVFPGLCFAILLAALDTSVLATTLPTIVDQLHSGPLYIWIINGYFLAVAVVQPIAGQASDIFGRRYPMIISVVLFALGSGVCGGASTTEMLIAARIVQGLGGGAIFVMVDIIAADLVALRE</sequence>
<comment type="caution">
    <text evidence="10">The sequence shown here is derived from an EMBL/GenBank/DDBJ whole genome shotgun (WGS) entry which is preliminary data.</text>
</comment>
<evidence type="ECO:0000256" key="1">
    <source>
        <dbReference type="ARBA" id="ARBA00004141"/>
    </source>
</evidence>
<dbReference type="PANTHER" id="PTHR23501:SF187">
    <property type="entry name" value="MAJOR FACILITATOR SUPERFAMILY (MFS) PROFILE DOMAIN-CONTAINING PROTEIN"/>
    <property type="match status" value="1"/>
</dbReference>
<protein>
    <recommendedName>
        <fullName evidence="9">Major facilitator superfamily (MFS) profile domain-containing protein</fullName>
    </recommendedName>
</protein>
<dbReference type="InterPro" id="IPR011701">
    <property type="entry name" value="MFS"/>
</dbReference>
<dbReference type="EMBL" id="BOPL01000001">
    <property type="protein sequence ID" value="GIJ97916.1"/>
    <property type="molecule type" value="Genomic_DNA"/>
</dbReference>
<evidence type="ECO:0000313" key="10">
    <source>
        <dbReference type="EMBL" id="GIJ97916.1"/>
    </source>
</evidence>
<name>A0A9P3BRP5_ASPVI</name>
<comment type="subcellular location">
    <subcellularLocation>
        <location evidence="1">Membrane</location>
        <topology evidence="1">Multi-pass membrane protein</topology>
    </subcellularLocation>
</comment>
<evidence type="ECO:0000256" key="7">
    <source>
        <dbReference type="ARBA" id="ARBA00023180"/>
    </source>
</evidence>
<dbReference type="PROSITE" id="PS00216">
    <property type="entry name" value="SUGAR_TRANSPORT_1"/>
    <property type="match status" value="1"/>
</dbReference>
<evidence type="ECO:0000313" key="11">
    <source>
        <dbReference type="Proteomes" id="UP000710440"/>
    </source>
</evidence>
<keyword evidence="4 8" id="KW-0812">Transmembrane</keyword>
<dbReference type="Gene3D" id="1.20.1720.10">
    <property type="entry name" value="Multidrug resistance protein D"/>
    <property type="match status" value="1"/>
</dbReference>
<dbReference type="GO" id="GO:0022857">
    <property type="term" value="F:transmembrane transporter activity"/>
    <property type="evidence" value="ECO:0007669"/>
    <property type="project" value="InterPro"/>
</dbReference>
<proteinExistence type="inferred from homology"/>
<evidence type="ECO:0000256" key="3">
    <source>
        <dbReference type="ARBA" id="ARBA00022448"/>
    </source>
</evidence>
<accession>A0A9P3BRP5</accession>
<reference evidence="10 11" key="1">
    <citation type="submission" date="2021-02" db="EMBL/GenBank/DDBJ databases">
        <title>Pan-genome distribution and transcriptional activeness of fungal secondary metabolism genes in Aspergillus section Fumigati.</title>
        <authorList>
            <person name="Takahashi H."/>
            <person name="Umemura M."/>
            <person name="Ninomiya A."/>
            <person name="Kusuya Y."/>
            <person name="Urayama S."/>
            <person name="Shimizu M."/>
            <person name="Watanabe A."/>
            <person name="Kamei K."/>
            <person name="Yaguchi T."/>
            <person name="Hagiwara D."/>
        </authorList>
    </citation>
    <scope>NUCLEOTIDE SEQUENCE [LARGE SCALE GENOMIC DNA]</scope>
    <source>
        <strain evidence="10 11">IFM 47045</strain>
    </source>
</reference>
<evidence type="ECO:0000256" key="8">
    <source>
        <dbReference type="SAM" id="Phobius"/>
    </source>
</evidence>
<dbReference type="RefSeq" id="XP_043121103.1">
    <property type="nucleotide sequence ID" value="XM_043265168.1"/>
</dbReference>